<sequence>MDFLNKLRVGASIAAEKAQQTMEVAKLTTAIYGKKRDLERNTSRIGEAVYEAYKAKDLSLAEREIFRLAKLNEGLENDIAELERQAVLLKRKIGMR</sequence>
<accession>A0ABW2V0J8</accession>
<proteinExistence type="predicted"/>
<name>A0ABW2V0J8_9BACL</name>
<protein>
    <submittedName>
        <fullName evidence="2">Uncharacterized protein</fullName>
    </submittedName>
</protein>
<dbReference type="EMBL" id="JBHTGQ010000015">
    <property type="protein sequence ID" value="MFC7749677.1"/>
    <property type="molecule type" value="Genomic_DNA"/>
</dbReference>
<comment type="caution">
    <text evidence="2">The sequence shown here is derived from an EMBL/GenBank/DDBJ whole genome shotgun (WGS) entry which is preliminary data.</text>
</comment>
<feature type="coiled-coil region" evidence="1">
    <location>
        <begin position="58"/>
        <end position="92"/>
    </location>
</feature>
<keyword evidence="1" id="KW-0175">Coiled coil</keyword>
<dbReference type="Proteomes" id="UP001596528">
    <property type="component" value="Unassembled WGS sequence"/>
</dbReference>
<evidence type="ECO:0000256" key="1">
    <source>
        <dbReference type="SAM" id="Coils"/>
    </source>
</evidence>
<reference evidence="3" key="1">
    <citation type="journal article" date="2019" name="Int. J. Syst. Evol. Microbiol.">
        <title>The Global Catalogue of Microorganisms (GCM) 10K type strain sequencing project: providing services to taxonomists for standard genome sequencing and annotation.</title>
        <authorList>
            <consortium name="The Broad Institute Genomics Platform"/>
            <consortium name="The Broad Institute Genome Sequencing Center for Infectious Disease"/>
            <person name="Wu L."/>
            <person name="Ma J."/>
        </authorList>
    </citation>
    <scope>NUCLEOTIDE SEQUENCE [LARGE SCALE GENOMIC DNA]</scope>
    <source>
        <strain evidence="3">JCM 18657</strain>
    </source>
</reference>
<keyword evidence="3" id="KW-1185">Reference proteome</keyword>
<dbReference type="RefSeq" id="WP_138790107.1">
    <property type="nucleotide sequence ID" value="NZ_JBHTGQ010000015.1"/>
</dbReference>
<evidence type="ECO:0000313" key="2">
    <source>
        <dbReference type="EMBL" id="MFC7749677.1"/>
    </source>
</evidence>
<evidence type="ECO:0000313" key="3">
    <source>
        <dbReference type="Proteomes" id="UP001596528"/>
    </source>
</evidence>
<gene>
    <name evidence="2" type="ORF">ACFQWB_06955</name>
</gene>
<organism evidence="2 3">
    <name type="scientific">Paenibacillus thermoaerophilus</name>
    <dbReference type="NCBI Taxonomy" id="1215385"/>
    <lineage>
        <taxon>Bacteria</taxon>
        <taxon>Bacillati</taxon>
        <taxon>Bacillota</taxon>
        <taxon>Bacilli</taxon>
        <taxon>Bacillales</taxon>
        <taxon>Paenibacillaceae</taxon>
        <taxon>Paenibacillus</taxon>
    </lineage>
</organism>